<organism evidence="4 5">
    <name type="scientific">Paracoccus rhizosphaerae</name>
    <dbReference type="NCBI Taxonomy" id="1133347"/>
    <lineage>
        <taxon>Bacteria</taxon>
        <taxon>Pseudomonadati</taxon>
        <taxon>Pseudomonadota</taxon>
        <taxon>Alphaproteobacteria</taxon>
        <taxon>Rhodobacterales</taxon>
        <taxon>Paracoccaceae</taxon>
        <taxon>Paracoccus</taxon>
    </lineage>
</organism>
<dbReference type="Gene3D" id="1.10.10.10">
    <property type="entry name" value="Winged helix-like DNA-binding domain superfamily/Winged helix DNA-binding domain"/>
    <property type="match status" value="1"/>
</dbReference>
<dbReference type="SUPFAM" id="SSF46785">
    <property type="entry name" value="Winged helix' DNA-binding domain"/>
    <property type="match status" value="1"/>
</dbReference>
<feature type="compositionally biased region" description="Polar residues" evidence="1">
    <location>
        <begin position="227"/>
        <end position="238"/>
    </location>
</feature>
<dbReference type="InterPro" id="IPR005090">
    <property type="entry name" value="RepC_N"/>
</dbReference>
<feature type="region of interest" description="Disordered" evidence="1">
    <location>
        <begin position="227"/>
        <end position="258"/>
    </location>
</feature>
<dbReference type="InterPro" id="IPR047611">
    <property type="entry name" value="RepABC_RepC"/>
</dbReference>
<protein>
    <submittedName>
        <fullName evidence="4">Plasmid replication protein RepC</fullName>
    </submittedName>
</protein>
<reference evidence="4 5" key="1">
    <citation type="submission" date="2024-09" db="EMBL/GenBank/DDBJ databases">
        <authorList>
            <person name="Sun Q."/>
            <person name="Mori K."/>
        </authorList>
    </citation>
    <scope>NUCLEOTIDE SEQUENCE [LARGE SCALE GENOMIC DNA]</scope>
    <source>
        <strain evidence="4 5">CCM 7904</strain>
    </source>
</reference>
<keyword evidence="5" id="KW-1185">Reference proteome</keyword>
<dbReference type="Proteomes" id="UP001589795">
    <property type="component" value="Unassembled WGS sequence"/>
</dbReference>
<evidence type="ECO:0000313" key="4">
    <source>
        <dbReference type="EMBL" id="MFC0201834.1"/>
    </source>
</evidence>
<dbReference type="InterPro" id="IPR036390">
    <property type="entry name" value="WH_DNA-bd_sf"/>
</dbReference>
<evidence type="ECO:0000259" key="3">
    <source>
        <dbReference type="Pfam" id="PF11800"/>
    </source>
</evidence>
<feature type="domain" description="Plasmid replication protein C N-terminal" evidence="2">
    <location>
        <begin position="31"/>
        <end position="179"/>
    </location>
</feature>
<comment type="caution">
    <text evidence="4">The sequence shown here is derived from an EMBL/GenBank/DDBJ whole genome shotgun (WGS) entry which is preliminary data.</text>
</comment>
<evidence type="ECO:0000256" key="1">
    <source>
        <dbReference type="SAM" id="MobiDB-lite"/>
    </source>
</evidence>
<dbReference type="InterPro" id="IPR021760">
    <property type="entry name" value="RepC_C"/>
</dbReference>
<gene>
    <name evidence="4" type="primary">repC</name>
    <name evidence="4" type="ORF">ACFFIZ_16350</name>
</gene>
<dbReference type="InterPro" id="IPR036388">
    <property type="entry name" value="WH-like_DNA-bd_sf"/>
</dbReference>
<feature type="domain" description="Plasmid replication protein C C-terminal" evidence="3">
    <location>
        <begin position="269"/>
        <end position="368"/>
    </location>
</feature>
<evidence type="ECO:0000259" key="2">
    <source>
        <dbReference type="Pfam" id="PF03428"/>
    </source>
</evidence>
<dbReference type="NCBIfam" id="NF040974">
    <property type="entry name" value="RepABC_RepC"/>
    <property type="match status" value="1"/>
</dbReference>
<sequence length="374" mass="41225">MQHISITQIGCGAVPAGQKPVDPALHRPAPTCVVDKWALLKEATQAREHLGVSDRDLSVLSALLSFHPKSELGDGDQLIVFPSNASLCDRLHGMPESTLRRHVAALVRAGLVARQDSPNGKRFARRGRNGQIDRAFGFCLQPLLVRAPEIAAAADVARAIAEQTRRLREEVSLKLRDLLCLLPHSQPPVNLEIANRLADIRRTVRRKSSLKELQAVHRELLEISSHVSPAEQMSANDSQNERHYQNSETDYFESPEAEKKPRVSMKDVTLQMVLDATPDLQDYSSNAIRTWQDLLKVGCVVAPMLGIGISLWSKARYTIGDDAAATVVACILQQAGRIQRPGAYLQRLLQKAAAGSFHPAPMVIALLRRQDGLR</sequence>
<dbReference type="EMBL" id="JBHLWQ010000150">
    <property type="protein sequence ID" value="MFC0201834.1"/>
    <property type="molecule type" value="Genomic_DNA"/>
</dbReference>
<evidence type="ECO:0000313" key="5">
    <source>
        <dbReference type="Proteomes" id="UP001589795"/>
    </source>
</evidence>
<name>A0ABV6CM51_9RHOB</name>
<dbReference type="RefSeq" id="WP_265508039.1">
    <property type="nucleotide sequence ID" value="NZ_JAOTBE010000053.1"/>
</dbReference>
<accession>A0ABV6CM51</accession>
<dbReference type="Pfam" id="PF11800">
    <property type="entry name" value="RP-C_C"/>
    <property type="match status" value="1"/>
</dbReference>
<dbReference type="Pfam" id="PF03428">
    <property type="entry name" value="RP-C"/>
    <property type="match status" value="1"/>
</dbReference>
<proteinExistence type="predicted"/>